<reference evidence="10 11" key="1">
    <citation type="submission" date="2017-08" db="EMBL/GenBank/DDBJ databases">
        <title>Complete genome sequence of Mucilaginibacter sp. strain BJC16-A31.</title>
        <authorList>
            <consortium name="Henan University of Science and Technology"/>
            <person name="You X."/>
        </authorList>
    </citation>
    <scope>NUCLEOTIDE SEQUENCE [LARGE SCALE GENOMIC DNA]</scope>
    <source>
        <strain evidence="10 11">BJC16-A31</strain>
    </source>
</reference>
<dbReference type="RefSeq" id="WP_094572677.1">
    <property type="nucleotide sequence ID" value="NZ_CP022743.1"/>
</dbReference>
<feature type="transmembrane region" description="Helical" evidence="8">
    <location>
        <begin position="110"/>
        <end position="128"/>
    </location>
</feature>
<dbReference type="EMBL" id="CP022743">
    <property type="protein sequence ID" value="ASU36691.1"/>
    <property type="molecule type" value="Genomic_DNA"/>
</dbReference>
<evidence type="ECO:0000256" key="2">
    <source>
        <dbReference type="ARBA" id="ARBA00004829"/>
    </source>
</evidence>
<feature type="domain" description="Lycopene cyclase" evidence="9">
    <location>
        <begin position="131"/>
        <end position="221"/>
    </location>
</feature>
<evidence type="ECO:0000256" key="4">
    <source>
        <dbReference type="ARBA" id="ARBA00022746"/>
    </source>
</evidence>
<dbReference type="GO" id="GO:0016872">
    <property type="term" value="F:intramolecular lyase activity"/>
    <property type="evidence" value="ECO:0007669"/>
    <property type="project" value="InterPro"/>
</dbReference>
<dbReference type="GO" id="GO:0016117">
    <property type="term" value="P:carotenoid biosynthetic process"/>
    <property type="evidence" value="ECO:0007669"/>
    <property type="project" value="UniProtKB-KW"/>
</dbReference>
<evidence type="ECO:0000256" key="6">
    <source>
        <dbReference type="ARBA" id="ARBA00023136"/>
    </source>
</evidence>
<dbReference type="OrthoDB" id="5195186at2"/>
<feature type="transmembrane region" description="Helical" evidence="8">
    <location>
        <begin position="6"/>
        <end position="22"/>
    </location>
</feature>
<name>A0A223P4G0_9SPHI</name>
<dbReference type="Pfam" id="PF18916">
    <property type="entry name" value="Lycopene_cyc"/>
    <property type="match status" value="2"/>
</dbReference>
<dbReference type="KEGG" id="muc:MuYL_4808"/>
<dbReference type="GO" id="GO:0045436">
    <property type="term" value="F:lycopene beta cyclase activity"/>
    <property type="evidence" value="ECO:0007669"/>
    <property type="project" value="UniProtKB-ARBA"/>
</dbReference>
<comment type="pathway">
    <text evidence="2">Carotenoid biosynthesis.</text>
</comment>
<feature type="domain" description="Lycopene cyclase" evidence="9">
    <location>
        <begin position="3"/>
        <end position="95"/>
    </location>
</feature>
<feature type="transmembrane region" description="Helical" evidence="8">
    <location>
        <begin position="206"/>
        <end position="228"/>
    </location>
</feature>
<evidence type="ECO:0000256" key="8">
    <source>
        <dbReference type="SAM" id="Phobius"/>
    </source>
</evidence>
<evidence type="ECO:0000256" key="1">
    <source>
        <dbReference type="ARBA" id="ARBA00004141"/>
    </source>
</evidence>
<keyword evidence="6 8" id="KW-0472">Membrane</keyword>
<dbReference type="AlphaFoldDB" id="A0A223P4G0"/>
<evidence type="ECO:0000256" key="7">
    <source>
        <dbReference type="ARBA" id="ARBA00023235"/>
    </source>
</evidence>
<dbReference type="NCBIfam" id="TIGR03462">
    <property type="entry name" value="CarR_dom_SF"/>
    <property type="match status" value="1"/>
</dbReference>
<keyword evidence="4" id="KW-0125">Carotenoid biosynthesis</keyword>
<evidence type="ECO:0000259" key="9">
    <source>
        <dbReference type="Pfam" id="PF18916"/>
    </source>
</evidence>
<accession>A0A223P4G0</accession>
<sequence>MKSTYLLIDLFSVLVPFIFSFHPRLKFYQRWQALFPAMIATGIIFIAWDMYFTHLKIWGFNSAYLTGAYIGNLPVEEVLFFLCIPYSCLFTYTCLNSMIKVSVSKKAQSIISLSLIGLSVFMAIRFHTLDYTCAAFAALAILIFTAQYILKVTWIFKFYVTYLVLLLPFLIVNGLLTGTGLESPIVWYNTAHIINLRILTIPFEDIFYGMGLILLNIMIYSGLSARVYQKRKSRRRSFINATNQSYTNANTIS</sequence>
<dbReference type="InterPro" id="IPR017825">
    <property type="entry name" value="Lycopene_cyclase_dom"/>
</dbReference>
<feature type="transmembrane region" description="Helical" evidence="8">
    <location>
        <begin position="78"/>
        <end position="98"/>
    </location>
</feature>
<evidence type="ECO:0000256" key="3">
    <source>
        <dbReference type="ARBA" id="ARBA00022692"/>
    </source>
</evidence>
<keyword evidence="7" id="KW-0413">Isomerase</keyword>
<feature type="transmembrane region" description="Helical" evidence="8">
    <location>
        <begin position="34"/>
        <end position="58"/>
    </location>
</feature>
<protein>
    <submittedName>
        <fullName evidence="10">Lycopene cyclase domain-containing protein</fullName>
    </submittedName>
</protein>
<keyword evidence="5 8" id="KW-1133">Transmembrane helix</keyword>
<feature type="transmembrane region" description="Helical" evidence="8">
    <location>
        <begin position="162"/>
        <end position="181"/>
    </location>
</feature>
<feature type="transmembrane region" description="Helical" evidence="8">
    <location>
        <begin position="134"/>
        <end position="150"/>
    </location>
</feature>
<dbReference type="GO" id="GO:0016020">
    <property type="term" value="C:membrane"/>
    <property type="evidence" value="ECO:0007669"/>
    <property type="project" value="UniProtKB-SubCell"/>
</dbReference>
<evidence type="ECO:0000313" key="11">
    <source>
        <dbReference type="Proteomes" id="UP000215002"/>
    </source>
</evidence>
<keyword evidence="11" id="KW-1185">Reference proteome</keyword>
<evidence type="ECO:0000256" key="5">
    <source>
        <dbReference type="ARBA" id="ARBA00022989"/>
    </source>
</evidence>
<proteinExistence type="predicted"/>
<evidence type="ECO:0000313" key="10">
    <source>
        <dbReference type="EMBL" id="ASU36691.1"/>
    </source>
</evidence>
<dbReference type="Proteomes" id="UP000215002">
    <property type="component" value="Chromosome"/>
</dbReference>
<gene>
    <name evidence="10" type="ORF">MuYL_4808</name>
</gene>
<comment type="subcellular location">
    <subcellularLocation>
        <location evidence="1">Membrane</location>
        <topology evidence="1">Multi-pass membrane protein</topology>
    </subcellularLocation>
</comment>
<organism evidence="10 11">
    <name type="scientific">Mucilaginibacter xinganensis</name>
    <dbReference type="NCBI Taxonomy" id="1234841"/>
    <lineage>
        <taxon>Bacteria</taxon>
        <taxon>Pseudomonadati</taxon>
        <taxon>Bacteroidota</taxon>
        <taxon>Sphingobacteriia</taxon>
        <taxon>Sphingobacteriales</taxon>
        <taxon>Sphingobacteriaceae</taxon>
        <taxon>Mucilaginibacter</taxon>
    </lineage>
</organism>
<keyword evidence="3 8" id="KW-0812">Transmembrane</keyword>